<evidence type="ECO:0000313" key="3">
    <source>
        <dbReference type="Proteomes" id="UP000644610"/>
    </source>
</evidence>
<feature type="domain" description="Bacterial bifunctional deaminase-reductase C-terminal" evidence="1">
    <location>
        <begin position="4"/>
        <end position="179"/>
    </location>
</feature>
<dbReference type="RefSeq" id="WP_239095039.1">
    <property type="nucleotide sequence ID" value="NZ_BAAAKY010000027.1"/>
</dbReference>
<evidence type="ECO:0000259" key="1">
    <source>
        <dbReference type="Pfam" id="PF01872"/>
    </source>
</evidence>
<keyword evidence="3" id="KW-1185">Reference proteome</keyword>
<dbReference type="InterPro" id="IPR002734">
    <property type="entry name" value="RibDG_C"/>
</dbReference>
<name>A0A8J3UL42_9ACTN</name>
<dbReference type="InterPro" id="IPR050765">
    <property type="entry name" value="Riboflavin_Biosynth_HTPR"/>
</dbReference>
<comment type="caution">
    <text evidence="2">The sequence shown here is derived from an EMBL/GenBank/DDBJ whole genome shotgun (WGS) entry which is preliminary data.</text>
</comment>
<dbReference type="SUPFAM" id="SSF53597">
    <property type="entry name" value="Dihydrofolate reductase-like"/>
    <property type="match status" value="1"/>
</dbReference>
<accession>A0A8J3UL42</accession>
<dbReference type="Gene3D" id="3.40.430.10">
    <property type="entry name" value="Dihydrofolate Reductase, subunit A"/>
    <property type="match status" value="1"/>
</dbReference>
<dbReference type="InterPro" id="IPR024072">
    <property type="entry name" value="DHFR-like_dom_sf"/>
</dbReference>
<evidence type="ECO:0000313" key="2">
    <source>
        <dbReference type="EMBL" id="GII47833.1"/>
    </source>
</evidence>
<protein>
    <submittedName>
        <fullName evidence="2">Deaminase reductase</fullName>
    </submittedName>
</protein>
<dbReference type="Proteomes" id="UP000644610">
    <property type="component" value="Unassembled WGS sequence"/>
</dbReference>
<organism evidence="2 3">
    <name type="scientific">Planotetraspora silvatica</name>
    <dbReference type="NCBI Taxonomy" id="234614"/>
    <lineage>
        <taxon>Bacteria</taxon>
        <taxon>Bacillati</taxon>
        <taxon>Actinomycetota</taxon>
        <taxon>Actinomycetes</taxon>
        <taxon>Streptosporangiales</taxon>
        <taxon>Streptosporangiaceae</taxon>
        <taxon>Planotetraspora</taxon>
    </lineage>
</organism>
<sequence length="210" mass="22585">MGRVLLEMTMSLDGFTAAPNVGVDQPLGEDGERLHGWLGIDGSPVSEIDREISAEMFAETGAFILGRRTFDVGEGPWGDDGAFGMPCFVLTSRTREKLVKGPTTFTFVTDGVESALKQARAAAGSKDVVVMGGAEVARQYLRAGLVDEVRIHLVPVLLGAGTRLFDGGRVELEQTRVVESPTATHLTFRVAGPRFREQWSAPATEGHARL</sequence>
<dbReference type="EMBL" id="BOOQ01000027">
    <property type="protein sequence ID" value="GII47833.1"/>
    <property type="molecule type" value="Genomic_DNA"/>
</dbReference>
<dbReference type="PANTHER" id="PTHR38011">
    <property type="entry name" value="DIHYDROFOLATE REDUCTASE FAMILY PROTEIN (AFU_ORTHOLOGUE AFUA_8G06820)"/>
    <property type="match status" value="1"/>
</dbReference>
<dbReference type="PANTHER" id="PTHR38011:SF12">
    <property type="entry name" value="BIFUNCTIONAL DEAMINASE-REDUCTASE DOMAIN PROTEIN"/>
    <property type="match status" value="1"/>
</dbReference>
<dbReference type="GO" id="GO:0008703">
    <property type="term" value="F:5-amino-6-(5-phosphoribosylamino)uracil reductase activity"/>
    <property type="evidence" value="ECO:0007669"/>
    <property type="project" value="InterPro"/>
</dbReference>
<dbReference type="AlphaFoldDB" id="A0A8J3UL42"/>
<proteinExistence type="predicted"/>
<dbReference type="GO" id="GO:0009231">
    <property type="term" value="P:riboflavin biosynthetic process"/>
    <property type="evidence" value="ECO:0007669"/>
    <property type="project" value="InterPro"/>
</dbReference>
<gene>
    <name evidence="2" type="ORF">Psi02_42570</name>
</gene>
<reference evidence="2" key="1">
    <citation type="submission" date="2021-01" db="EMBL/GenBank/DDBJ databases">
        <title>Whole genome shotgun sequence of Planotetraspora silvatica NBRC 100141.</title>
        <authorList>
            <person name="Komaki H."/>
            <person name="Tamura T."/>
        </authorList>
    </citation>
    <scope>NUCLEOTIDE SEQUENCE</scope>
    <source>
        <strain evidence="2">NBRC 100141</strain>
    </source>
</reference>
<dbReference type="Pfam" id="PF01872">
    <property type="entry name" value="RibD_C"/>
    <property type="match status" value="1"/>
</dbReference>